<dbReference type="PANTHER" id="PTHR48081">
    <property type="entry name" value="AB HYDROLASE SUPERFAMILY PROTEIN C4A8.06C"/>
    <property type="match status" value="1"/>
</dbReference>
<name>G3YAY0_ASPNA</name>
<gene>
    <name evidence="5" type="ORF">ASPNIDRAFT_53020</name>
</gene>
<dbReference type="Pfam" id="PF07859">
    <property type="entry name" value="Abhydrolase_3"/>
    <property type="match status" value="2"/>
</dbReference>
<dbReference type="HOGENOM" id="CLU_004893_0_1_1"/>
<dbReference type="OrthoDB" id="2336090at2759"/>
<dbReference type="InterPro" id="IPR002168">
    <property type="entry name" value="Lipase_GDXG_HIS_AS"/>
</dbReference>
<feature type="region of interest" description="Disordered" evidence="3">
    <location>
        <begin position="556"/>
        <end position="591"/>
    </location>
</feature>
<protein>
    <recommendedName>
        <fullName evidence="4">Alpha/beta hydrolase fold-3 domain-containing protein</fullName>
    </recommendedName>
</protein>
<evidence type="ECO:0000313" key="5">
    <source>
        <dbReference type="EMBL" id="EHA19849.1"/>
    </source>
</evidence>
<feature type="region of interest" description="Disordered" evidence="3">
    <location>
        <begin position="680"/>
        <end position="701"/>
    </location>
</feature>
<dbReference type="SUPFAM" id="SSF53474">
    <property type="entry name" value="alpha/beta-Hydrolases"/>
    <property type="match status" value="1"/>
</dbReference>
<dbReference type="Proteomes" id="UP000009038">
    <property type="component" value="Unassembled WGS sequence"/>
</dbReference>
<feature type="region of interest" description="Disordered" evidence="3">
    <location>
        <begin position="919"/>
        <end position="975"/>
    </location>
</feature>
<dbReference type="PANTHER" id="PTHR48081:SF19">
    <property type="entry name" value="AB HYDROLASE SUPERFAMILY PROTEIN C4A8.06C"/>
    <property type="match status" value="1"/>
</dbReference>
<feature type="domain" description="Alpha/beta hydrolase fold-3" evidence="4">
    <location>
        <begin position="430"/>
        <end position="479"/>
    </location>
</feature>
<dbReference type="VEuPathDB" id="FungiDB:ASPNIDRAFT2_1112204"/>
<dbReference type="Gene3D" id="3.40.50.1820">
    <property type="entry name" value="alpha/beta hydrolase"/>
    <property type="match status" value="1"/>
</dbReference>
<feature type="compositionally biased region" description="Basic and acidic residues" evidence="3">
    <location>
        <begin position="713"/>
        <end position="736"/>
    </location>
</feature>
<evidence type="ECO:0000256" key="3">
    <source>
        <dbReference type="SAM" id="MobiDB-lite"/>
    </source>
</evidence>
<comment type="caution">
    <text evidence="5">The sequence shown here is derived from an EMBL/GenBank/DDBJ whole genome shotgun (WGS) entry which is preliminary data.</text>
</comment>
<feature type="region of interest" description="Disordered" evidence="3">
    <location>
        <begin position="859"/>
        <end position="879"/>
    </location>
</feature>
<evidence type="ECO:0000259" key="4">
    <source>
        <dbReference type="Pfam" id="PF07859"/>
    </source>
</evidence>
<accession>G3YAY0</accession>
<dbReference type="STRING" id="380704.G3YAY0"/>
<dbReference type="EMBL" id="ACJE01000019">
    <property type="protein sequence ID" value="EHA19849.1"/>
    <property type="molecule type" value="Genomic_DNA"/>
</dbReference>
<feature type="region of interest" description="Disordered" evidence="3">
    <location>
        <begin position="366"/>
        <end position="403"/>
    </location>
</feature>
<feature type="compositionally biased region" description="Polar residues" evidence="3">
    <location>
        <begin position="756"/>
        <end position="810"/>
    </location>
</feature>
<dbReference type="InterPro" id="IPR013094">
    <property type="entry name" value="AB_hydrolase_3"/>
</dbReference>
<organism evidence="5 6">
    <name type="scientific">Aspergillus niger (strain ATCC 1015 / CBS 113.46 / FGSC A1144 / LSHB Ac4 / NCTC 3858a / NRRL 328 / USDA 3528.7)</name>
    <dbReference type="NCBI Taxonomy" id="380704"/>
    <lineage>
        <taxon>Eukaryota</taxon>
        <taxon>Fungi</taxon>
        <taxon>Dikarya</taxon>
        <taxon>Ascomycota</taxon>
        <taxon>Pezizomycotina</taxon>
        <taxon>Eurotiomycetes</taxon>
        <taxon>Eurotiomycetidae</taxon>
        <taxon>Eurotiales</taxon>
        <taxon>Aspergillaceae</taxon>
        <taxon>Aspergillus</taxon>
        <taxon>Aspergillus subgen. Circumdati</taxon>
    </lineage>
</organism>
<feature type="region of interest" description="Disordered" evidence="3">
    <location>
        <begin position="713"/>
        <end position="810"/>
    </location>
</feature>
<feature type="compositionally biased region" description="Gly residues" evidence="3">
    <location>
        <begin position="938"/>
        <end position="947"/>
    </location>
</feature>
<dbReference type="GO" id="GO:0016787">
    <property type="term" value="F:hydrolase activity"/>
    <property type="evidence" value="ECO:0007669"/>
    <property type="project" value="UniProtKB-KW"/>
</dbReference>
<proteinExistence type="inferred from homology"/>
<feature type="compositionally biased region" description="Low complexity" evidence="3">
    <location>
        <begin position="570"/>
        <end position="582"/>
    </location>
</feature>
<evidence type="ECO:0000256" key="2">
    <source>
        <dbReference type="ARBA" id="ARBA00022801"/>
    </source>
</evidence>
<keyword evidence="2" id="KW-0378">Hydrolase</keyword>
<evidence type="ECO:0000256" key="1">
    <source>
        <dbReference type="ARBA" id="ARBA00010515"/>
    </source>
</evidence>
<sequence length="975" mass="107194">MTRLRLRASADLACCCNAWLFAAANDAHPLAKDWQKKQVIDLREVSGGDERDLIDWNCQGRGPMTSPPTGRDLLGLTSTMPLNTFALSVALTPAVLQTLISHYVHRKSLREKPNVHITYDEAIRILREFLVYASKHPVEDLQAFTCQRVPAPHWVKLQTVTVSEEYLSSAAKAINQQLGPKGIARVGGSEWWQWRGPAEDLKGEWIEMKDDYNERKQTSRDHPSQKRIMLYIHGGAYFFASLDTHRYQMQRHARKLKGRVFARLQDSLAAYLYLLEDHDPKEIIFAGDSAGGGMVFSMLVICRDQGLPLPAGAILISPWVDLTHSFPSIVADNPGDYIPPYGFRHKPSAAWPPPNADELRELKKGLKKHPPRQSEALKAIPNDSEAEDTAAKGYSSRRNSAADAKRACDIEHETVKVVLDGETVEVKDQIHMYTTNELLSHPLVSPVFQPSLGGLPPLLIQSGGGEMLRDEQFYIAHKAANPTAYPPSDKFLDEHDPSREILRKYPGTHVQLQVWDDLCHVAPTLSFTRPAKYMYRAIAQFGAWALACAQKEEVEIEDQRSGSSSDSENPGDATNGTANGTAVASVGKAGDPLPAFKDRMIRQRVDKRGNIYPLDPPSECPVLQIPSSEVGTFNPKLVRGWLAAKEEWDEKFAKEKLRVQRQRIKELAYGLQAFKDELPPPSSLAARRHAPGVLPSKTGRKSYPMTMWSRLASKQDERSIAKEQLKGGEVKRKSVDAGRAGASMDEANRSKAESLRPSSQPATLASHPTNIVIVPTQSEKGSVASHKTSTDAVDQLGTSPPQGTALSKSSSRLMLLPEYEGKTLLDENASTRTLFREAGAIPTSDGAWSRLRQRPLSHAGSGTIRSEFTSELPEDSSTIGDEKSLAVTNTGVDEASTRAVLRAGGVVGLMSDDGDSAYRSFDAQSTTDAGDAEYAPGGVHGDSGGVNGSAEVDKHARPTMPDREFFKTAEEYVPY</sequence>
<feature type="domain" description="Alpha/beta hydrolase fold-3" evidence="4">
    <location>
        <begin position="229"/>
        <end position="329"/>
    </location>
</feature>
<reference evidence="5 6" key="1">
    <citation type="journal article" date="2011" name="Genome Res.">
        <title>Comparative genomics of citric-acid-producing Aspergillus niger ATCC 1015 versus enzyme-producing CBS 513.88.</title>
        <authorList>
            <person name="Andersen M.R."/>
            <person name="Salazar M.P."/>
            <person name="Schaap P.J."/>
            <person name="van de Vondervoort P.J."/>
            <person name="Culley D."/>
            <person name="Thykaer J."/>
            <person name="Frisvad J.C."/>
            <person name="Nielsen K.F."/>
            <person name="Albang R."/>
            <person name="Albermann K."/>
            <person name="Berka R.M."/>
            <person name="Braus G.H."/>
            <person name="Braus-Stromeyer S.A."/>
            <person name="Corrochano L.M."/>
            <person name="Dai Z."/>
            <person name="van Dijck P.W."/>
            <person name="Hofmann G."/>
            <person name="Lasure L.L."/>
            <person name="Magnuson J.K."/>
            <person name="Menke H."/>
            <person name="Meijer M."/>
            <person name="Meijer S.L."/>
            <person name="Nielsen J.B."/>
            <person name="Nielsen M.L."/>
            <person name="van Ooyen A.J."/>
            <person name="Pel H.J."/>
            <person name="Poulsen L."/>
            <person name="Samson R.A."/>
            <person name="Stam H."/>
            <person name="Tsang A."/>
            <person name="van den Brink J.M."/>
            <person name="Atkins A."/>
            <person name="Aerts A."/>
            <person name="Shapiro H."/>
            <person name="Pangilinan J."/>
            <person name="Salamov A."/>
            <person name="Lou Y."/>
            <person name="Lindquist E."/>
            <person name="Lucas S."/>
            <person name="Grimwood J."/>
            <person name="Grigoriev I.V."/>
            <person name="Kubicek C.P."/>
            <person name="Martinez D."/>
            <person name="van Peij N.N."/>
            <person name="Roubos J.A."/>
            <person name="Nielsen J."/>
            <person name="Baker S.E."/>
        </authorList>
    </citation>
    <scope>NUCLEOTIDE SEQUENCE [LARGE SCALE GENOMIC DNA]</scope>
    <source>
        <strain evidence="6">ATCC 1015 / CBS 113.46 / FGSC A1144 / LSHB Ac4 / NCTC 3858a / NRRL 328 / USDA 3528.7</strain>
    </source>
</reference>
<dbReference type="PROSITE" id="PS01173">
    <property type="entry name" value="LIPASE_GDXG_HIS"/>
    <property type="match status" value="1"/>
</dbReference>
<dbReference type="AlphaFoldDB" id="G3YAY0"/>
<evidence type="ECO:0000313" key="6">
    <source>
        <dbReference type="Proteomes" id="UP000009038"/>
    </source>
</evidence>
<feature type="compositionally biased region" description="Basic and acidic residues" evidence="3">
    <location>
        <begin position="951"/>
        <end position="975"/>
    </location>
</feature>
<dbReference type="InterPro" id="IPR029058">
    <property type="entry name" value="AB_hydrolase_fold"/>
</dbReference>
<dbReference type="InterPro" id="IPR050300">
    <property type="entry name" value="GDXG_lipolytic_enzyme"/>
</dbReference>
<feature type="compositionally biased region" description="Polar residues" evidence="3">
    <location>
        <begin position="863"/>
        <end position="879"/>
    </location>
</feature>
<comment type="similarity">
    <text evidence="1">Belongs to the 'GDXG' lipolytic enzyme family.</text>
</comment>